<evidence type="ECO:0000259" key="3">
    <source>
        <dbReference type="Pfam" id="PF20239"/>
    </source>
</evidence>
<feature type="domain" description="DUF6596" evidence="3">
    <location>
        <begin position="1"/>
        <end position="66"/>
    </location>
</feature>
<keyword evidence="2" id="KW-1133">Transmembrane helix</keyword>
<dbReference type="InterPro" id="IPR013324">
    <property type="entry name" value="RNA_pol_sigma_r3/r4-like"/>
</dbReference>
<dbReference type="PANTHER" id="PTHR47756:SF2">
    <property type="entry name" value="BLL6612 PROTEIN"/>
    <property type="match status" value="1"/>
</dbReference>
<reference evidence="4" key="1">
    <citation type="submission" date="2020-02" db="EMBL/GenBank/DDBJ databases">
        <authorList>
            <person name="Meier V. D."/>
        </authorList>
    </citation>
    <scope>NUCLEOTIDE SEQUENCE</scope>
    <source>
        <strain evidence="4">AVDCRST_MAG61</strain>
    </source>
</reference>
<dbReference type="PANTHER" id="PTHR47756">
    <property type="entry name" value="BLL6612 PROTEIN-RELATED"/>
    <property type="match status" value="1"/>
</dbReference>
<feature type="transmembrane region" description="Helical" evidence="2">
    <location>
        <begin position="186"/>
        <end position="207"/>
    </location>
</feature>
<sequence length="476" mass="51079">MRLTRQLAAVIDHPEVAGLLALMLLHSARRAARTAPDGRLVPLAEQDRGRWDTDLIAEGVEILQAALARDRLGEFQAQAAIAALHADAATAVVEAVRQRLDALAPLPRAVLVLRHVEQLTLADVARVTERSGPAVARALESATSAVGAVGYQLDQVVAAVDLPEPGRVETARRRLVARQRRVRGRWLLAALVAVVVVTAATVLPGVLRPDAYTRPVGAWVHGYEVRPTGGLRVLNRFLTPTRDTVRLVSADPGAGDPGLRTCDITATSSTEPVPVPEGRSTLVGSARGRFLPPDGDGRPALWWRTGPRLAVEARCAEESTEADLLAVAAMVAPAELPVRIPVDLRDLPSGEEVRGIYDLDGEVAVLVLPPGETEESPNAVYVSVGTLIRSIYRKPYRLVRVGDVTARLDRSAETETVCWELAEHQVCVADFAGDGGSSADRERRSDRLLGIARALRVSPAPADRSTWFDAREAVPG</sequence>
<evidence type="ECO:0000313" key="4">
    <source>
        <dbReference type="EMBL" id="CAA9333120.1"/>
    </source>
</evidence>
<feature type="region of interest" description="Disordered" evidence="1">
    <location>
        <begin position="267"/>
        <end position="289"/>
    </location>
</feature>
<proteinExistence type="predicted"/>
<name>A0A6J4LII6_9ACTN</name>
<dbReference type="Gene3D" id="1.10.10.10">
    <property type="entry name" value="Winged helix-like DNA-binding domain superfamily/Winged helix DNA-binding domain"/>
    <property type="match status" value="1"/>
</dbReference>
<dbReference type="SUPFAM" id="SSF88659">
    <property type="entry name" value="Sigma3 and sigma4 domains of RNA polymerase sigma factors"/>
    <property type="match status" value="1"/>
</dbReference>
<evidence type="ECO:0000256" key="2">
    <source>
        <dbReference type="SAM" id="Phobius"/>
    </source>
</evidence>
<protein>
    <submittedName>
        <fullName evidence="4">RNA polymerase sigma factor</fullName>
    </submittedName>
</protein>
<evidence type="ECO:0000256" key="1">
    <source>
        <dbReference type="SAM" id="MobiDB-lite"/>
    </source>
</evidence>
<gene>
    <name evidence="4" type="ORF">AVDCRST_MAG61-3013</name>
</gene>
<accession>A0A6J4LII6</accession>
<dbReference type="Pfam" id="PF20239">
    <property type="entry name" value="DUF6596"/>
    <property type="match status" value="1"/>
</dbReference>
<keyword evidence="2" id="KW-0472">Membrane</keyword>
<organism evidence="4">
    <name type="scientific">uncultured Friedmanniella sp</name>
    <dbReference type="NCBI Taxonomy" id="335381"/>
    <lineage>
        <taxon>Bacteria</taxon>
        <taxon>Bacillati</taxon>
        <taxon>Actinomycetota</taxon>
        <taxon>Actinomycetes</taxon>
        <taxon>Propionibacteriales</taxon>
        <taxon>Nocardioidaceae</taxon>
        <taxon>Friedmanniella</taxon>
        <taxon>environmental samples</taxon>
    </lineage>
</organism>
<dbReference type="EMBL" id="CADCTT010000367">
    <property type="protein sequence ID" value="CAA9333120.1"/>
    <property type="molecule type" value="Genomic_DNA"/>
</dbReference>
<dbReference type="InterPro" id="IPR046531">
    <property type="entry name" value="DUF6596"/>
</dbReference>
<dbReference type="AlphaFoldDB" id="A0A6J4LII6"/>
<dbReference type="InterPro" id="IPR036388">
    <property type="entry name" value="WH-like_DNA-bd_sf"/>
</dbReference>
<keyword evidence="2" id="KW-0812">Transmembrane</keyword>